<keyword evidence="6" id="KW-1185">Reference proteome</keyword>
<dbReference type="InterPro" id="IPR050148">
    <property type="entry name" value="Terpene_synthase-like"/>
</dbReference>
<gene>
    <name evidence="5" type="ORF">NC653_040869</name>
</gene>
<dbReference type="Gene3D" id="1.10.600.10">
    <property type="entry name" value="Farnesyl Diphosphate Synthase"/>
    <property type="match status" value="1"/>
</dbReference>
<evidence type="ECO:0000256" key="2">
    <source>
        <dbReference type="ARBA" id="ARBA00022842"/>
    </source>
</evidence>
<reference evidence="5" key="1">
    <citation type="journal article" date="2023" name="Mol. Ecol. Resour.">
        <title>Chromosome-level genome assembly of a triploid poplar Populus alba 'Berolinensis'.</title>
        <authorList>
            <person name="Chen S."/>
            <person name="Yu Y."/>
            <person name="Wang X."/>
            <person name="Wang S."/>
            <person name="Zhang T."/>
            <person name="Zhou Y."/>
            <person name="He R."/>
            <person name="Meng N."/>
            <person name="Wang Y."/>
            <person name="Liu W."/>
            <person name="Liu Z."/>
            <person name="Liu J."/>
            <person name="Guo Q."/>
            <person name="Huang H."/>
            <person name="Sederoff R.R."/>
            <person name="Wang G."/>
            <person name="Qu G."/>
            <person name="Chen S."/>
        </authorList>
    </citation>
    <scope>NUCLEOTIDE SEQUENCE</scope>
    <source>
        <strain evidence="5">SC-2020</strain>
    </source>
</reference>
<dbReference type="GO" id="GO:0000287">
    <property type="term" value="F:magnesium ion binding"/>
    <property type="evidence" value="ECO:0007669"/>
    <property type="project" value="InterPro"/>
</dbReference>
<keyword evidence="3" id="KW-0456">Lyase</keyword>
<dbReference type="PANTHER" id="PTHR31225:SF93">
    <property type="entry name" value="ALPHA-HUMULENE_(-)-(E)-BETA-CARYOPHYLLENE SYNTHASE"/>
    <property type="match status" value="1"/>
</dbReference>
<dbReference type="Pfam" id="PF03936">
    <property type="entry name" value="Terpene_synth_C"/>
    <property type="match status" value="1"/>
</dbReference>
<dbReference type="GO" id="GO:0016114">
    <property type="term" value="P:terpenoid biosynthetic process"/>
    <property type="evidence" value="ECO:0007669"/>
    <property type="project" value="InterPro"/>
</dbReference>
<feature type="domain" description="Terpene synthase metal-binding" evidence="4">
    <location>
        <begin position="3"/>
        <end position="139"/>
    </location>
</feature>
<dbReference type="AlphaFoldDB" id="A0AAD6L741"/>
<comment type="caution">
    <text evidence="5">The sequence shown here is derived from an EMBL/GenBank/DDBJ whole genome shotgun (WGS) entry which is preliminary data.</text>
</comment>
<evidence type="ECO:0000256" key="3">
    <source>
        <dbReference type="ARBA" id="ARBA00023239"/>
    </source>
</evidence>
<keyword evidence="2" id="KW-0460">Magnesium</keyword>
<evidence type="ECO:0000256" key="1">
    <source>
        <dbReference type="ARBA" id="ARBA00022723"/>
    </source>
</evidence>
<protein>
    <recommendedName>
        <fullName evidence="4">Terpene synthase metal-binding domain-containing protein</fullName>
    </recommendedName>
</protein>
<evidence type="ECO:0000259" key="4">
    <source>
        <dbReference type="Pfam" id="PF03936"/>
    </source>
</evidence>
<evidence type="ECO:0000313" key="6">
    <source>
        <dbReference type="Proteomes" id="UP001164929"/>
    </source>
</evidence>
<keyword evidence="1" id="KW-0479">Metal-binding</keyword>
<dbReference type="SUPFAM" id="SSF48576">
    <property type="entry name" value="Terpenoid synthases"/>
    <property type="match status" value="1"/>
</dbReference>
<sequence length="268" mass="30085">MGKQGRSYASYYLKEEFKELVRGYHAEAEWADKCHVPTFDEYVRNGLATGTYGVIMAASYLGMEEVAGGEEYEWLKSNPKIIKAGKMIGRLMNDLVGHEDEQKRGDCASSVECYMKQYDVSEKKAIEEIQKMDVNVWKDIKDILDLVCVLKFTKMPLAARVAHARLLLVAARFSGEISGQPIVGSGRSEAEYSVGGGLDHVRNLSVVVRRLDTADDGRSEERESRRREERDALRLATVDRTAVIFWVLILCGSVHRNLGASDDVAQRD</sequence>
<dbReference type="InterPro" id="IPR005630">
    <property type="entry name" value="Terpene_synthase_metal-bd"/>
</dbReference>
<proteinExistence type="predicted"/>
<dbReference type="EMBL" id="JAQIZT010000019">
    <property type="protein sequence ID" value="KAJ6951556.1"/>
    <property type="molecule type" value="Genomic_DNA"/>
</dbReference>
<organism evidence="5 6">
    <name type="scientific">Populus alba x Populus x berolinensis</name>
    <dbReference type="NCBI Taxonomy" id="444605"/>
    <lineage>
        <taxon>Eukaryota</taxon>
        <taxon>Viridiplantae</taxon>
        <taxon>Streptophyta</taxon>
        <taxon>Embryophyta</taxon>
        <taxon>Tracheophyta</taxon>
        <taxon>Spermatophyta</taxon>
        <taxon>Magnoliopsida</taxon>
        <taxon>eudicotyledons</taxon>
        <taxon>Gunneridae</taxon>
        <taxon>Pentapetalae</taxon>
        <taxon>rosids</taxon>
        <taxon>fabids</taxon>
        <taxon>Malpighiales</taxon>
        <taxon>Salicaceae</taxon>
        <taxon>Saliceae</taxon>
        <taxon>Populus</taxon>
    </lineage>
</organism>
<name>A0AAD6L741_9ROSI</name>
<accession>A0AAD6L741</accession>
<dbReference type="InterPro" id="IPR008949">
    <property type="entry name" value="Isoprenoid_synthase_dom_sf"/>
</dbReference>
<dbReference type="Proteomes" id="UP001164929">
    <property type="component" value="Chromosome 19"/>
</dbReference>
<dbReference type="PANTHER" id="PTHR31225">
    <property type="entry name" value="OS04G0344100 PROTEIN-RELATED"/>
    <property type="match status" value="1"/>
</dbReference>
<dbReference type="GO" id="GO:0010333">
    <property type="term" value="F:terpene synthase activity"/>
    <property type="evidence" value="ECO:0007669"/>
    <property type="project" value="InterPro"/>
</dbReference>
<evidence type="ECO:0000313" key="5">
    <source>
        <dbReference type="EMBL" id="KAJ6951556.1"/>
    </source>
</evidence>